<feature type="domain" description="DUF1156" evidence="1">
    <location>
        <begin position="14"/>
        <end position="89"/>
    </location>
</feature>
<organism evidence="2 3">
    <name type="scientific">Nitrosococcus oceani C-27</name>
    <dbReference type="NCBI Taxonomy" id="314279"/>
    <lineage>
        <taxon>Bacteria</taxon>
        <taxon>Pseudomonadati</taxon>
        <taxon>Pseudomonadota</taxon>
        <taxon>Gammaproteobacteria</taxon>
        <taxon>Chromatiales</taxon>
        <taxon>Chromatiaceae</taxon>
        <taxon>Nitrosococcus</taxon>
    </lineage>
</organism>
<dbReference type="Proteomes" id="UP000028839">
    <property type="component" value="Unassembled WGS sequence"/>
</dbReference>
<accession>A0A0E2ZPV8</accession>
<dbReference type="EMBL" id="JPGN01000021">
    <property type="protein sequence ID" value="KFI20442.1"/>
    <property type="molecule type" value="Genomic_DNA"/>
</dbReference>
<evidence type="ECO:0000259" key="1">
    <source>
        <dbReference type="Pfam" id="PF06634"/>
    </source>
</evidence>
<proteinExistence type="predicted"/>
<comment type="caution">
    <text evidence="2">The sequence shown here is derived from an EMBL/GenBank/DDBJ whole genome shotgun (WGS) entry which is preliminary data.</text>
</comment>
<dbReference type="InterPro" id="IPR029063">
    <property type="entry name" value="SAM-dependent_MTases_sf"/>
</dbReference>
<protein>
    <recommendedName>
        <fullName evidence="1">DUF1156 domain-containing protein</fullName>
    </recommendedName>
</protein>
<dbReference type="InterPro" id="IPR009537">
    <property type="entry name" value="DUF1156"/>
</dbReference>
<dbReference type="OrthoDB" id="3197274at2"/>
<evidence type="ECO:0000313" key="3">
    <source>
        <dbReference type="Proteomes" id="UP000028839"/>
    </source>
</evidence>
<gene>
    <name evidence="2" type="ORF">IB75_03510</name>
</gene>
<evidence type="ECO:0000313" key="2">
    <source>
        <dbReference type="EMBL" id="KFI20442.1"/>
    </source>
</evidence>
<name>A0A0E2ZPV8_9GAMM</name>
<reference evidence="2 3" key="1">
    <citation type="submission" date="2014-07" db="EMBL/GenBank/DDBJ databases">
        <title>Comparative analysis of Nitrosococcus oceani genome inventories of strains from Pacific and Atlantic gyres.</title>
        <authorList>
            <person name="Lim C.K."/>
            <person name="Wang L."/>
            <person name="Sayavedra-Soto L.A."/>
            <person name="Klotz M.G."/>
        </authorList>
    </citation>
    <scope>NUCLEOTIDE SEQUENCE [LARGE SCALE GENOMIC DNA]</scope>
    <source>
        <strain evidence="2 3">C-27</strain>
    </source>
</reference>
<dbReference type="AlphaFoldDB" id="A0A0E2ZPV8"/>
<dbReference type="Pfam" id="PF06634">
    <property type="entry name" value="DUF1156"/>
    <property type="match status" value="1"/>
</dbReference>
<dbReference type="HOGENOM" id="CLU_007795_2_0_6"/>
<dbReference type="SUPFAM" id="SSF53335">
    <property type="entry name" value="S-adenosyl-L-methionine-dependent methyltransferases"/>
    <property type="match status" value="1"/>
</dbReference>
<sequence>MAEIKTPKKLIEVALPLDDINTAAAREKSIRHGHPSTLHLWWARRPLAAARAVLFAQMVNDPGYQQGEGFKYGVNKKEAEIKREKLFQIIRDLVKWENTNNEEVLNRAREAIWESWRETCHLNRNHPQAAELFNPDKLPAFHDPFAGGGAIPLEAQRLGLESYASDLNPVAVMINKAMIEIPPKFAGQRPVGPLPQGEKQGKLMDDWSGARGLAEDVRRYGHWMREEAFERIGNLYPRIKITQEMVAERPDLKPYQGQELTVIAWLWARTVKSPNPAFSHADIPLASSFLLSTKKGKESYVNPLVEGHNYQFEVCMGVPPAEARNGTKLGRGANFTCLLSDTPIDPKYIYAQAQSGNLGQRLMAVVAEGKSGRIYLTPTAEMEQAASAASPDWKPDALMPENPRWFSPPMYGMKSYGDLFTPRQLVALNTFSDLVQEACYKAIADAKAAGMTDDGIGIDDGGRGATAYGDALAVYLTFAINKLADRGSTICTWDSSRSSTRNTFGRQAIPMTWDFAEPNPLSDSTGNFMGGIGWANDVLSRMIPSSGGIAVQQDAATQNISAEKVISTDPPYYDNIGYADLSDFFYVWMRRSLKSFYPSLFATMAVPKAEELVAIPYRHGTKEKAETFFLDGMTQAIHNMADKGHPAFPVSIYYAFKQSETKEGATSNTGWETFLEAVIRAGFSIDGTWPMRTEMSNRMIGSGTNALASSVVLVCKKREIEAESISRRDFQRELREQMPDALEAMIGGETGTTPIAPVDLAQAAIGPGMAIFSKYEAVLNQDGSRMSVHDALILINRAITEYLSPESGSFDADTQFCSSWFDQYGWSTGPFGEANVLAQAKGTTVDGVNTAGVVESGGGKVRLLKWAEYEADWDPIKDNRTPIWEACHQMIRSLNNQGESAAGELLAKMPEKGEPIRQLAYHLYTLCERKKWAEDARAYNELIGSWHAIVTASHEVGHSGSQAELGLDF</sequence>